<keyword evidence="4" id="KW-0862">Zinc</keyword>
<keyword evidence="3" id="KW-0863">Zinc-finger</keyword>
<dbReference type="NCBIfam" id="TIGR01565">
    <property type="entry name" value="homeo_ZF_HD"/>
    <property type="match status" value="1"/>
</dbReference>
<evidence type="ECO:0000259" key="11">
    <source>
        <dbReference type="PROSITE" id="PS51523"/>
    </source>
</evidence>
<dbReference type="Proteomes" id="UP001630127">
    <property type="component" value="Unassembled WGS sequence"/>
</dbReference>
<evidence type="ECO:0000256" key="9">
    <source>
        <dbReference type="ARBA" id="ARBA00023242"/>
    </source>
</evidence>
<organism evidence="12 13">
    <name type="scientific">Cinchona calisaya</name>
    <dbReference type="NCBI Taxonomy" id="153742"/>
    <lineage>
        <taxon>Eukaryota</taxon>
        <taxon>Viridiplantae</taxon>
        <taxon>Streptophyta</taxon>
        <taxon>Embryophyta</taxon>
        <taxon>Tracheophyta</taxon>
        <taxon>Spermatophyta</taxon>
        <taxon>Magnoliopsida</taxon>
        <taxon>eudicotyledons</taxon>
        <taxon>Gunneridae</taxon>
        <taxon>Pentapetalae</taxon>
        <taxon>asterids</taxon>
        <taxon>lamiids</taxon>
        <taxon>Gentianales</taxon>
        <taxon>Rubiaceae</taxon>
        <taxon>Cinchonoideae</taxon>
        <taxon>Cinchoneae</taxon>
        <taxon>Cinchona</taxon>
    </lineage>
</organism>
<dbReference type="GO" id="GO:0008270">
    <property type="term" value="F:zinc ion binding"/>
    <property type="evidence" value="ECO:0007669"/>
    <property type="project" value="UniProtKB-KW"/>
</dbReference>
<evidence type="ECO:0000313" key="13">
    <source>
        <dbReference type="Proteomes" id="UP001630127"/>
    </source>
</evidence>
<gene>
    <name evidence="12" type="ORF">ACH5RR_035860</name>
</gene>
<dbReference type="InterPro" id="IPR006456">
    <property type="entry name" value="ZF_HD_homeobox_Cys/His_dimer"/>
</dbReference>
<keyword evidence="13" id="KW-1185">Reference proteome</keyword>
<feature type="domain" description="ZF-HD dimerization-type" evidence="11">
    <location>
        <begin position="57"/>
        <end position="108"/>
    </location>
</feature>
<keyword evidence="2" id="KW-0479">Metal-binding</keyword>
<dbReference type="GO" id="GO:0003677">
    <property type="term" value="F:DNA binding"/>
    <property type="evidence" value="ECO:0007669"/>
    <property type="project" value="UniProtKB-KW"/>
</dbReference>
<evidence type="ECO:0000256" key="1">
    <source>
        <dbReference type="ARBA" id="ARBA00004123"/>
    </source>
</evidence>
<evidence type="ECO:0000256" key="2">
    <source>
        <dbReference type="ARBA" id="ARBA00022723"/>
    </source>
</evidence>
<evidence type="ECO:0000256" key="7">
    <source>
        <dbReference type="ARBA" id="ARBA00023155"/>
    </source>
</evidence>
<keyword evidence="6" id="KW-0238">DNA-binding</keyword>
<comment type="subcellular location">
    <subcellularLocation>
        <location evidence="1">Nucleus</location>
    </subcellularLocation>
</comment>
<accession>A0ABD2Y1H4</accession>
<keyword evidence="7" id="KW-0371">Homeobox</keyword>
<evidence type="ECO:0000313" key="12">
    <source>
        <dbReference type="EMBL" id="KAL3501411.1"/>
    </source>
</evidence>
<dbReference type="InterPro" id="IPR009057">
    <property type="entry name" value="Homeodomain-like_sf"/>
</dbReference>
<dbReference type="InterPro" id="IPR006455">
    <property type="entry name" value="Homeodomain_ZF_HD"/>
</dbReference>
<dbReference type="GO" id="GO:0005634">
    <property type="term" value="C:nucleus"/>
    <property type="evidence" value="ECO:0007669"/>
    <property type="project" value="UniProtKB-SubCell"/>
</dbReference>
<evidence type="ECO:0000256" key="8">
    <source>
        <dbReference type="ARBA" id="ARBA00023163"/>
    </source>
</evidence>
<dbReference type="Gene3D" id="1.10.10.60">
    <property type="entry name" value="Homeodomain-like"/>
    <property type="match status" value="1"/>
</dbReference>
<evidence type="ECO:0000256" key="5">
    <source>
        <dbReference type="ARBA" id="ARBA00023015"/>
    </source>
</evidence>
<name>A0ABD2Y1H4_9GENT</name>
<evidence type="ECO:0000256" key="4">
    <source>
        <dbReference type="ARBA" id="ARBA00022833"/>
    </source>
</evidence>
<dbReference type="NCBIfam" id="TIGR01566">
    <property type="entry name" value="ZF_HD_prot_N"/>
    <property type="match status" value="1"/>
</dbReference>
<evidence type="ECO:0000256" key="6">
    <source>
        <dbReference type="ARBA" id="ARBA00023125"/>
    </source>
</evidence>
<dbReference type="FunFam" id="1.10.10.60:FF:000257">
    <property type="entry name" value="Zinc-finger homeodomain protein 2"/>
    <property type="match status" value="1"/>
</dbReference>
<keyword evidence="5" id="KW-0805">Transcription regulation</keyword>
<feature type="region of interest" description="Disordered" evidence="10">
    <location>
        <begin position="1"/>
        <end position="30"/>
    </location>
</feature>
<proteinExistence type="predicted"/>
<evidence type="ECO:0000256" key="10">
    <source>
        <dbReference type="SAM" id="MobiDB-lite"/>
    </source>
</evidence>
<evidence type="ECO:0000256" key="3">
    <source>
        <dbReference type="ARBA" id="ARBA00022771"/>
    </source>
</evidence>
<comment type="caution">
    <text evidence="12">The sequence shown here is derived from an EMBL/GenBank/DDBJ whole genome shotgun (WGS) entry which is preliminary data.</text>
</comment>
<dbReference type="PANTHER" id="PTHR31948">
    <property type="entry name" value="ZINC-FINGER HOMEODOMAIN PROTEIN 2"/>
    <property type="match status" value="1"/>
</dbReference>
<keyword evidence="9" id="KW-0539">Nucleus</keyword>
<dbReference type="PANTHER" id="PTHR31948:SF72">
    <property type="entry name" value="ZINC-FINGER HOMEODOMAIN PROTEIN 10"/>
    <property type="match status" value="1"/>
</dbReference>
<dbReference type="EMBL" id="JBJUIK010000015">
    <property type="protein sequence ID" value="KAL3501411.1"/>
    <property type="molecule type" value="Genomic_DNA"/>
</dbReference>
<dbReference type="SUPFAM" id="SSF46689">
    <property type="entry name" value="Homeodomain-like"/>
    <property type="match status" value="1"/>
</dbReference>
<dbReference type="AlphaFoldDB" id="A0ABD2Y1H4"/>
<dbReference type="Pfam" id="PF04770">
    <property type="entry name" value="ZF-HD_dimer"/>
    <property type="match status" value="1"/>
</dbReference>
<sequence length="314" mass="35265">MALTNNPNPTTTPDTDNDTPPHTRPIRPITFTNNESFKNHHHHHRHHQPPPHVAVAYRECLKNHAANIGGHALDGCGEFMPSQTATPTDPTSLKCAACGCHRNFHRREYEEYSPFITTINPHFLDFRHPRRTSPSSPSSPPPQTMLVTLSTAAHDDQQVPIHHHLHQMVATPVTPRNTKSSAENLSGRKRFRTKFSQDQKEKMYSFAEKLGWKLHKCDHNIVLNFCNEIGVARGVLKVWMHNNKNTLGRRDNIRNNLVNLNPTNMEEEEDNNINNCGGNSPAENDHEEINSGSGDANLDLDLDCNITNGATSSS</sequence>
<protein>
    <recommendedName>
        <fullName evidence="11">ZF-HD dimerization-type domain-containing protein</fullName>
    </recommendedName>
</protein>
<reference evidence="12 13" key="1">
    <citation type="submission" date="2024-11" db="EMBL/GenBank/DDBJ databases">
        <title>A near-complete genome assembly of Cinchona calisaya.</title>
        <authorList>
            <person name="Lian D.C."/>
            <person name="Zhao X.W."/>
            <person name="Wei L."/>
        </authorList>
    </citation>
    <scope>NUCLEOTIDE SEQUENCE [LARGE SCALE GENOMIC DNA]</scope>
    <source>
        <tissue evidence="12">Nenye</tissue>
    </source>
</reference>
<keyword evidence="8" id="KW-0804">Transcription</keyword>
<feature type="region of interest" description="Disordered" evidence="10">
    <location>
        <begin position="266"/>
        <end position="296"/>
    </location>
</feature>
<dbReference type="PROSITE" id="PS51523">
    <property type="entry name" value="ZF_HD_DIMER"/>
    <property type="match status" value="1"/>
</dbReference>